<sequence>MITLKTIDEENFQACIDLTASVAEEDFVDSVLYSLAEAWLYKDNMEVFAIYHKDQLIGYVSIYVAKENPQIINFLIDDAFQGRGYGSQAAQLTIRHLQEKHQASRISLPVHVQHLKAQSFWRKQGFHSSDTIEDDYLFMRRE</sequence>
<dbReference type="RefSeq" id="WP_075098490.1">
    <property type="nucleotide sequence ID" value="NZ_MSJL01000004.1"/>
</dbReference>
<reference evidence="2" key="1">
    <citation type="submission" date="2016-12" db="EMBL/GenBank/DDBJ databases">
        <authorList>
            <person name="Song W.-J."/>
            <person name="Kurnit D.M."/>
        </authorList>
    </citation>
    <scope>NUCLEOTIDE SEQUENCE [LARGE SCALE GENOMIC DNA]</scope>
    <source>
        <strain evidence="2">ATCC 51725</strain>
    </source>
</reference>
<dbReference type="InterPro" id="IPR000182">
    <property type="entry name" value="GNAT_dom"/>
</dbReference>
<evidence type="ECO:0000313" key="2">
    <source>
        <dbReference type="EMBL" id="OLF50582.1"/>
    </source>
</evidence>
<reference evidence="3 5" key="3">
    <citation type="submission" date="2018-06" db="EMBL/GenBank/DDBJ databases">
        <authorList>
            <consortium name="Pathogen Informatics"/>
            <person name="Doyle S."/>
        </authorList>
    </citation>
    <scope>NUCLEOTIDE SEQUENCE [LARGE SCALE GENOMIC DNA]</scope>
    <source>
        <strain evidence="3 5">NCTC12957</strain>
    </source>
</reference>
<evidence type="ECO:0000313" key="4">
    <source>
        <dbReference type="Proteomes" id="UP000186437"/>
    </source>
</evidence>
<gene>
    <name evidence="3" type="primary">bltD_2</name>
    <name evidence="2" type="ORF">BU200_01595</name>
    <name evidence="3" type="ORF">NCTC12957_01854</name>
</gene>
<dbReference type="OrthoDB" id="9127144at2"/>
<dbReference type="Gene3D" id="3.40.630.30">
    <property type="match status" value="1"/>
</dbReference>
<name>A0A1Q8EFK4_STRAI</name>
<dbReference type="PROSITE" id="PS51186">
    <property type="entry name" value="GNAT"/>
    <property type="match status" value="1"/>
</dbReference>
<dbReference type="EMBL" id="UHEN01000001">
    <property type="protein sequence ID" value="SUN08263.1"/>
    <property type="molecule type" value="Genomic_DNA"/>
</dbReference>
<proteinExistence type="predicted"/>
<dbReference type="Pfam" id="PF00583">
    <property type="entry name" value="Acetyltransf_1"/>
    <property type="match status" value="1"/>
</dbReference>
<keyword evidence="3" id="KW-0012">Acyltransferase</keyword>
<feature type="domain" description="N-acetyltransferase" evidence="1">
    <location>
        <begin position="2"/>
        <end position="142"/>
    </location>
</feature>
<accession>A0A1Q8EFK4</accession>
<dbReference type="EMBL" id="MSJL01000004">
    <property type="protein sequence ID" value="OLF50582.1"/>
    <property type="molecule type" value="Genomic_DNA"/>
</dbReference>
<evidence type="ECO:0000313" key="3">
    <source>
        <dbReference type="EMBL" id="SUN08263.1"/>
    </source>
</evidence>
<dbReference type="CDD" id="cd04301">
    <property type="entry name" value="NAT_SF"/>
    <property type="match status" value="1"/>
</dbReference>
<dbReference type="AlphaFoldDB" id="A0A1Q8EFK4"/>
<keyword evidence="2" id="KW-0808">Transferase</keyword>
<dbReference type="Proteomes" id="UP000255213">
    <property type="component" value="Unassembled WGS sequence"/>
</dbReference>
<organism evidence="2 4">
    <name type="scientific">Streptococcus acidominimus</name>
    <dbReference type="NCBI Taxonomy" id="1326"/>
    <lineage>
        <taxon>Bacteria</taxon>
        <taxon>Bacillati</taxon>
        <taxon>Bacillota</taxon>
        <taxon>Bacilli</taxon>
        <taxon>Lactobacillales</taxon>
        <taxon>Streptococcaceae</taxon>
        <taxon>Streptococcus</taxon>
    </lineage>
</organism>
<evidence type="ECO:0000313" key="5">
    <source>
        <dbReference type="Proteomes" id="UP000255213"/>
    </source>
</evidence>
<dbReference type="EC" id="2.3.1.57" evidence="3"/>
<dbReference type="Proteomes" id="UP000186437">
    <property type="component" value="Unassembled WGS sequence"/>
</dbReference>
<reference evidence="4" key="2">
    <citation type="submission" date="2016-12" db="EMBL/GenBank/DDBJ databases">
        <authorList>
            <person name="Gulvik C.A."/>
        </authorList>
    </citation>
    <scope>NUCLEOTIDE SEQUENCE [LARGE SCALE GENOMIC DNA]</scope>
    <source>
        <strain evidence="4">ATCC 51725</strain>
    </source>
</reference>
<protein>
    <submittedName>
        <fullName evidence="3">Putative acetyltransferase</fullName>
        <ecNumber evidence="3">2.3.1.57</ecNumber>
    </submittedName>
    <submittedName>
        <fullName evidence="2">Spermidine acetyltransferase</fullName>
    </submittedName>
</protein>
<dbReference type="GO" id="GO:0004145">
    <property type="term" value="F:diamine N-acetyltransferase activity"/>
    <property type="evidence" value="ECO:0007669"/>
    <property type="project" value="UniProtKB-EC"/>
</dbReference>
<keyword evidence="4" id="KW-1185">Reference proteome</keyword>
<evidence type="ECO:0000259" key="1">
    <source>
        <dbReference type="PROSITE" id="PS51186"/>
    </source>
</evidence>
<dbReference type="InterPro" id="IPR016181">
    <property type="entry name" value="Acyl_CoA_acyltransferase"/>
</dbReference>
<dbReference type="SUPFAM" id="SSF55729">
    <property type="entry name" value="Acyl-CoA N-acyltransferases (Nat)"/>
    <property type="match status" value="1"/>
</dbReference>